<evidence type="ECO:0000256" key="1">
    <source>
        <dbReference type="SAM" id="MobiDB-lite"/>
    </source>
</evidence>
<evidence type="ECO:0000259" key="3">
    <source>
        <dbReference type="PROSITE" id="PS50940"/>
    </source>
</evidence>
<dbReference type="InterPro" id="IPR052740">
    <property type="entry name" value="CE4"/>
</dbReference>
<sequence length="352" mass="39198">MAKSNIYLFVLLIGAFCDTFAHDCYNTPTSEGLVTLQDGHFACAALRKGQQTTELGKNYVICVDGKSVVMPCPPNLRWDTSVNTCNYAQHMNCELPNMDKLLTFPIDQTTSTTTTEHRETVVDETSTLSQPTMQLYNTSTDLPETTRKMEESTQCVGAITSEGPRTLQHGQKACAPLRSGETNSELGKRFVTCSSGAMYTQQCQNGLRYDTAMGYCNWPGYATCELPVDDNIYSTRSPRPTTDSVKLPKTTSQSTSKPITLPRTTSRTIRTTTPPRRTSQPQNTGPCNSDNCKLPNCFCFGDIPSTIPHTDMPMFIMLTFDDAVSTYMYNLYYRALLVDNDYQMFNPTGCRP</sequence>
<organism evidence="4">
    <name type="scientific">Arion vulgaris</name>
    <dbReference type="NCBI Taxonomy" id="1028688"/>
    <lineage>
        <taxon>Eukaryota</taxon>
        <taxon>Metazoa</taxon>
        <taxon>Spiralia</taxon>
        <taxon>Lophotrochozoa</taxon>
        <taxon>Mollusca</taxon>
        <taxon>Gastropoda</taxon>
        <taxon>Heterobranchia</taxon>
        <taxon>Euthyneura</taxon>
        <taxon>Panpulmonata</taxon>
        <taxon>Eupulmonata</taxon>
        <taxon>Stylommatophora</taxon>
        <taxon>Helicina</taxon>
        <taxon>Arionoidea</taxon>
        <taxon>Arionidae</taxon>
        <taxon>Arion</taxon>
    </lineage>
</organism>
<dbReference type="PANTHER" id="PTHR45985">
    <property type="match status" value="1"/>
</dbReference>
<dbReference type="Pfam" id="PF01607">
    <property type="entry name" value="CBM_14"/>
    <property type="match status" value="2"/>
</dbReference>
<dbReference type="EMBL" id="HACG01031375">
    <property type="protein sequence ID" value="CEK78240.1"/>
    <property type="molecule type" value="Transcribed_RNA"/>
</dbReference>
<dbReference type="GO" id="GO:0005576">
    <property type="term" value="C:extracellular region"/>
    <property type="evidence" value="ECO:0007669"/>
    <property type="project" value="InterPro"/>
</dbReference>
<feature type="signal peptide" evidence="2">
    <location>
        <begin position="1"/>
        <end position="21"/>
    </location>
</feature>
<dbReference type="InterPro" id="IPR002557">
    <property type="entry name" value="Chitin-bd_dom"/>
</dbReference>
<protein>
    <recommendedName>
        <fullName evidence="3">Chitin-binding type-2 domain-containing protein</fullName>
    </recommendedName>
</protein>
<dbReference type="Gene3D" id="2.170.140.10">
    <property type="entry name" value="Chitin binding domain"/>
    <property type="match status" value="2"/>
</dbReference>
<dbReference type="PANTHER" id="PTHR45985:SF3">
    <property type="entry name" value="CHITIN DEACETYLASE-LIKE 4"/>
    <property type="match status" value="1"/>
</dbReference>
<dbReference type="SUPFAM" id="SSF57625">
    <property type="entry name" value="Invertebrate chitin-binding proteins"/>
    <property type="match status" value="2"/>
</dbReference>
<feature type="domain" description="Chitin-binding type-2" evidence="3">
    <location>
        <begin position="171"/>
        <end position="226"/>
    </location>
</feature>
<gene>
    <name evidence="4" type="primary">ORF109087</name>
</gene>
<proteinExistence type="predicted"/>
<feature type="non-terminal residue" evidence="4">
    <location>
        <position position="352"/>
    </location>
</feature>
<name>A0A0B7AE49_9EUPU</name>
<dbReference type="GO" id="GO:0008061">
    <property type="term" value="F:chitin binding"/>
    <property type="evidence" value="ECO:0007669"/>
    <property type="project" value="InterPro"/>
</dbReference>
<dbReference type="PROSITE" id="PS50940">
    <property type="entry name" value="CHIT_BIND_II"/>
    <property type="match status" value="2"/>
</dbReference>
<dbReference type="InterPro" id="IPR036508">
    <property type="entry name" value="Chitin-bd_dom_sf"/>
</dbReference>
<reference evidence="4" key="1">
    <citation type="submission" date="2014-12" db="EMBL/GenBank/DDBJ databases">
        <title>Insight into the proteome of Arion vulgaris.</title>
        <authorList>
            <person name="Aradska J."/>
            <person name="Bulat T."/>
            <person name="Smidak R."/>
            <person name="Sarate P."/>
            <person name="Gangsoo J."/>
            <person name="Sialana F."/>
            <person name="Bilban M."/>
            <person name="Lubec G."/>
        </authorList>
    </citation>
    <scope>NUCLEOTIDE SEQUENCE</scope>
    <source>
        <tissue evidence="4">Skin</tissue>
    </source>
</reference>
<feature type="compositionally biased region" description="Polar residues" evidence="1">
    <location>
        <begin position="235"/>
        <end position="257"/>
    </location>
</feature>
<dbReference type="AlphaFoldDB" id="A0A0B7AE49"/>
<feature type="compositionally biased region" description="Low complexity" evidence="1">
    <location>
        <begin position="258"/>
        <end position="282"/>
    </location>
</feature>
<keyword evidence="2" id="KW-0732">Signal</keyword>
<accession>A0A0B7AE49</accession>
<feature type="region of interest" description="Disordered" evidence="1">
    <location>
        <begin position="235"/>
        <end position="286"/>
    </location>
</feature>
<evidence type="ECO:0000313" key="4">
    <source>
        <dbReference type="EMBL" id="CEK78240.1"/>
    </source>
</evidence>
<dbReference type="SMART" id="SM00494">
    <property type="entry name" value="ChtBD2"/>
    <property type="match status" value="2"/>
</dbReference>
<evidence type="ECO:0000256" key="2">
    <source>
        <dbReference type="SAM" id="SignalP"/>
    </source>
</evidence>
<feature type="domain" description="Chitin-binding type-2" evidence="3">
    <location>
        <begin position="40"/>
        <end position="95"/>
    </location>
</feature>
<feature type="chain" id="PRO_5002111287" description="Chitin-binding type-2 domain-containing protein" evidence="2">
    <location>
        <begin position="22"/>
        <end position="352"/>
    </location>
</feature>